<reference evidence="2 3" key="1">
    <citation type="submission" date="2023-03" db="EMBL/GenBank/DDBJ databases">
        <title>High recombination rates correlate with genetic variation in Cardiocondyla obscurior ants.</title>
        <authorList>
            <person name="Errbii M."/>
        </authorList>
    </citation>
    <scope>NUCLEOTIDE SEQUENCE [LARGE SCALE GENOMIC DNA]</scope>
    <source>
        <strain evidence="2">Alpha-2009</strain>
        <tissue evidence="2">Whole body</tissue>
    </source>
</reference>
<organism evidence="2 3">
    <name type="scientific">Cardiocondyla obscurior</name>
    <dbReference type="NCBI Taxonomy" id="286306"/>
    <lineage>
        <taxon>Eukaryota</taxon>
        <taxon>Metazoa</taxon>
        <taxon>Ecdysozoa</taxon>
        <taxon>Arthropoda</taxon>
        <taxon>Hexapoda</taxon>
        <taxon>Insecta</taxon>
        <taxon>Pterygota</taxon>
        <taxon>Neoptera</taxon>
        <taxon>Endopterygota</taxon>
        <taxon>Hymenoptera</taxon>
        <taxon>Apocrita</taxon>
        <taxon>Aculeata</taxon>
        <taxon>Formicoidea</taxon>
        <taxon>Formicidae</taxon>
        <taxon>Myrmicinae</taxon>
        <taxon>Cardiocondyla</taxon>
    </lineage>
</organism>
<keyword evidence="1" id="KW-0472">Membrane</keyword>
<protein>
    <submittedName>
        <fullName evidence="2">Uncharacterized protein</fullName>
    </submittedName>
</protein>
<dbReference type="Proteomes" id="UP001430953">
    <property type="component" value="Unassembled WGS sequence"/>
</dbReference>
<keyword evidence="1" id="KW-0812">Transmembrane</keyword>
<feature type="transmembrane region" description="Helical" evidence="1">
    <location>
        <begin position="37"/>
        <end position="62"/>
    </location>
</feature>
<evidence type="ECO:0000256" key="1">
    <source>
        <dbReference type="SAM" id="Phobius"/>
    </source>
</evidence>
<dbReference type="AlphaFoldDB" id="A0AAW2F5Y1"/>
<keyword evidence="3" id="KW-1185">Reference proteome</keyword>
<comment type="caution">
    <text evidence="2">The sequence shown here is derived from an EMBL/GenBank/DDBJ whole genome shotgun (WGS) entry which is preliminary data.</text>
</comment>
<gene>
    <name evidence="2" type="ORF">PUN28_013723</name>
</gene>
<dbReference type="EMBL" id="JADYXP020000014">
    <property type="protein sequence ID" value="KAL0110258.1"/>
    <property type="molecule type" value="Genomic_DNA"/>
</dbReference>
<proteinExistence type="predicted"/>
<name>A0AAW2F5Y1_9HYME</name>
<accession>A0AAW2F5Y1</accession>
<evidence type="ECO:0000313" key="3">
    <source>
        <dbReference type="Proteomes" id="UP001430953"/>
    </source>
</evidence>
<keyword evidence="1" id="KW-1133">Transmembrane helix</keyword>
<sequence length="76" mass="8336">MTISPGCVGVRASWGVRLVAPEQRYRVVEVLGADACVAALIIGVNWPTLFHCVSWGVSCALLERHRKVKRTMPTSE</sequence>
<evidence type="ECO:0000313" key="2">
    <source>
        <dbReference type="EMBL" id="KAL0110258.1"/>
    </source>
</evidence>